<reference evidence="4 5" key="1">
    <citation type="submission" date="2020-03" db="EMBL/GenBank/DDBJ databases">
        <authorList>
            <person name="Holtappels D."/>
            <person name="Bomans J.P.J."/>
            <person name="Lavigne R."/>
            <person name="Wagemans J."/>
        </authorList>
    </citation>
    <scope>NUCLEOTIDE SEQUENCE [LARGE SCALE GENOMIC DNA]</scope>
    <source>
        <strain evidence="4 5">OLIVR5</strain>
    </source>
</reference>
<gene>
    <name evidence="4" type="ORF">Ab1vBOLIVR5_gp117c</name>
</gene>
<protein>
    <submittedName>
        <fullName evidence="4">Tail fiber protein</fullName>
    </submittedName>
</protein>
<evidence type="ECO:0000313" key="4">
    <source>
        <dbReference type="EMBL" id="QIW87765.1"/>
    </source>
</evidence>
<dbReference type="Pfam" id="PF13884">
    <property type="entry name" value="Peptidase_S74"/>
    <property type="match status" value="1"/>
</dbReference>
<evidence type="ECO:0000259" key="3">
    <source>
        <dbReference type="Pfam" id="PF13884"/>
    </source>
</evidence>
<dbReference type="EMBL" id="MT234342">
    <property type="protein sequence ID" value="QIW87765.1"/>
    <property type="molecule type" value="Genomic_DNA"/>
</dbReference>
<accession>A0A858MYY5</accession>
<keyword evidence="2" id="KW-1227">Viral tail protein</keyword>
<comment type="subcellular location">
    <subcellularLocation>
        <location evidence="1">Virion</location>
    </subcellularLocation>
</comment>
<evidence type="ECO:0000313" key="5">
    <source>
        <dbReference type="Proteomes" id="UP000671873"/>
    </source>
</evidence>
<dbReference type="GO" id="GO:0098015">
    <property type="term" value="C:virus tail"/>
    <property type="evidence" value="ECO:0007669"/>
    <property type="project" value="UniProtKB-KW"/>
</dbReference>
<proteinExistence type="predicted"/>
<feature type="domain" description="Peptidase S74" evidence="3">
    <location>
        <begin position="497"/>
        <end position="546"/>
    </location>
</feature>
<keyword evidence="2" id="KW-0946">Virion</keyword>
<organism evidence="4 5">
    <name type="scientific">Agrobacterium phage OLIVR5</name>
    <dbReference type="NCBI Taxonomy" id="2723773"/>
    <lineage>
        <taxon>Viruses</taxon>
        <taxon>Duplodnaviria</taxon>
        <taxon>Heunggongvirae</taxon>
        <taxon>Uroviricota</taxon>
        <taxon>Caudoviricetes</taxon>
        <taxon>Pootjesviridae</taxon>
        <taxon>Heverleevirus</taxon>
        <taxon>Heverleevirus OLIVR5</taxon>
    </lineage>
</organism>
<evidence type="ECO:0000256" key="1">
    <source>
        <dbReference type="ARBA" id="ARBA00004328"/>
    </source>
</evidence>
<evidence type="ECO:0000256" key="2">
    <source>
        <dbReference type="ARBA" id="ARBA00022732"/>
    </source>
</evidence>
<dbReference type="Proteomes" id="UP000671873">
    <property type="component" value="Segment"/>
</dbReference>
<dbReference type="InterPro" id="IPR030392">
    <property type="entry name" value="S74_ICA"/>
</dbReference>
<name>A0A858MYY5_9CAUD</name>
<keyword evidence="5" id="KW-1185">Reference proteome</keyword>
<sequence length="594" mass="63368">MSVDTTPIPPVIPGTTTVPEAIDSANTAFGRIRDVSILANSNEVAIGDVGQLETSDKTSLVAALNSVYDEFLNGFLLEKITGNLLDLTTTSKNNLVAAINEHDNEIGNLNALQTPSKLSLVSAINSIASASTSIGDMSILMTQDRFTLVGAINDVYRSVGFIGNLATGDDNLISAVNKNHAAIGDMSALITTRKNSLVEAINELKVRADGFLKLDGTNSPSADINFNGRKLRNLGLSVLETDAVPRGQVAEIARTGNLNNLQTQNKNTLVNAINEVVVGIGSLSGLKTAEKSSIVNAINELYDNIGYSDKQENLELVSTVNFGRGVGTSRNQSFNFFSTPNATRDYDFRIQRMSGDNGHAVFDNRGTGMFNFGFVGTYRVRIQNDANNPLQVLSGGTWKNIAFAGDYLTTTGGILTGTVTIKPDAASGGIAIQPSGTKTGMIVGYNPAGQLKWSIGEQDANGPVELKIGNGTSGWKIDGNLDVAGTITTPNDISGLSDASLKSDVETIKDGLSCVSAMRGVKYNMHGSPGRGVIAQELEKIDPHLVHTNHDGIKSVKYMQLAGYFIEAIKELKSTMEYENRLLREEIKKLKGIE</sequence>